<dbReference type="Proteomes" id="UP000218231">
    <property type="component" value="Unassembled WGS sequence"/>
</dbReference>
<evidence type="ECO:0000313" key="2">
    <source>
        <dbReference type="EMBL" id="PAV74250.1"/>
    </source>
</evidence>
<keyword evidence="3" id="KW-1185">Reference proteome</keyword>
<name>A0A2A2KK43_9BILA</name>
<sequence length="337" mass="37022">MTSASTRAAPVSLALPPPISQIVPTGSDRPTASISRPSGSTSRVRVGHDGQRHALDRLRQLAEPQVGTVLDQGGGAFQHEATARQMGIGRREDRLGQSIGQQRHVVGIEAQQRGFAGIGQQLRRRFDPCVQHVRADAAFAHQFAHQHHHRGAQLVRDPVTVELVAVGERRGELRHQSRVAVAAFARRSGGSGQTLGITGGMRGFDRIDEGRGFGLGVQRVPPLRRLVPVAIGGAEMLRPDRALVRIVSGRARARIIRCLAAQLALQRRPHVARGEAGHRRRERRLQQLRRGVVARGEAGDEIGRLERHGAAREGVRHNRRRPRPSRSCRPWPGCARW</sequence>
<accession>A0A2A2KK43</accession>
<feature type="region of interest" description="Disordered" evidence="1">
    <location>
        <begin position="1"/>
        <end position="48"/>
    </location>
</feature>
<feature type="compositionally biased region" description="Basic residues" evidence="1">
    <location>
        <begin position="317"/>
        <end position="326"/>
    </location>
</feature>
<organism evidence="2 3">
    <name type="scientific">Diploscapter pachys</name>
    <dbReference type="NCBI Taxonomy" id="2018661"/>
    <lineage>
        <taxon>Eukaryota</taxon>
        <taxon>Metazoa</taxon>
        <taxon>Ecdysozoa</taxon>
        <taxon>Nematoda</taxon>
        <taxon>Chromadorea</taxon>
        <taxon>Rhabditida</taxon>
        <taxon>Rhabditina</taxon>
        <taxon>Rhabditomorpha</taxon>
        <taxon>Rhabditoidea</taxon>
        <taxon>Rhabditidae</taxon>
        <taxon>Diploscapter</taxon>
    </lineage>
</organism>
<reference evidence="2 3" key="1">
    <citation type="journal article" date="2017" name="Curr. Biol.">
        <title>Genome architecture and evolution of a unichromosomal asexual nematode.</title>
        <authorList>
            <person name="Fradin H."/>
            <person name="Zegar C."/>
            <person name="Gutwein M."/>
            <person name="Lucas J."/>
            <person name="Kovtun M."/>
            <person name="Corcoran D."/>
            <person name="Baugh L.R."/>
            <person name="Kiontke K."/>
            <person name="Gunsalus K."/>
            <person name="Fitch D.H."/>
            <person name="Piano F."/>
        </authorList>
    </citation>
    <scope>NUCLEOTIDE SEQUENCE [LARGE SCALE GENOMIC DNA]</scope>
    <source>
        <strain evidence="2">PF1309</strain>
    </source>
</reference>
<feature type="compositionally biased region" description="Polar residues" evidence="1">
    <location>
        <begin position="22"/>
        <end position="43"/>
    </location>
</feature>
<feature type="region of interest" description="Disordered" evidence="1">
    <location>
        <begin position="312"/>
        <end position="337"/>
    </location>
</feature>
<evidence type="ECO:0000256" key="1">
    <source>
        <dbReference type="SAM" id="MobiDB-lite"/>
    </source>
</evidence>
<dbReference type="AlphaFoldDB" id="A0A2A2KK43"/>
<protein>
    <submittedName>
        <fullName evidence="2">Uncharacterized protein</fullName>
    </submittedName>
</protein>
<dbReference type="EMBL" id="LIAE01008379">
    <property type="protein sequence ID" value="PAV74250.1"/>
    <property type="molecule type" value="Genomic_DNA"/>
</dbReference>
<comment type="caution">
    <text evidence="2">The sequence shown here is derived from an EMBL/GenBank/DDBJ whole genome shotgun (WGS) entry which is preliminary data.</text>
</comment>
<evidence type="ECO:0000313" key="3">
    <source>
        <dbReference type="Proteomes" id="UP000218231"/>
    </source>
</evidence>
<gene>
    <name evidence="2" type="ORF">WR25_05433</name>
</gene>
<feature type="compositionally biased region" description="Low complexity" evidence="1">
    <location>
        <begin position="327"/>
        <end position="337"/>
    </location>
</feature>
<proteinExistence type="predicted"/>